<organism evidence="1 2">
    <name type="scientific">Acinetobacter colistiniresistens</name>
    <dbReference type="NCBI Taxonomy" id="280145"/>
    <lineage>
        <taxon>Bacteria</taxon>
        <taxon>Pseudomonadati</taxon>
        <taxon>Pseudomonadota</taxon>
        <taxon>Gammaproteobacteria</taxon>
        <taxon>Moraxellales</taxon>
        <taxon>Moraxellaceae</taxon>
        <taxon>Acinetobacter</taxon>
    </lineage>
</organism>
<dbReference type="Proteomes" id="UP000316981">
    <property type="component" value="Unassembled WGS sequence"/>
</dbReference>
<proteinExistence type="predicted"/>
<evidence type="ECO:0000313" key="2">
    <source>
        <dbReference type="Proteomes" id="UP000316981"/>
    </source>
</evidence>
<name>A0A558FD81_9GAMM</name>
<gene>
    <name evidence="1" type="ORF">FPV60_07735</name>
</gene>
<comment type="caution">
    <text evidence="1">The sequence shown here is derived from an EMBL/GenBank/DDBJ whole genome shotgun (WGS) entry which is preliminary data.</text>
</comment>
<protein>
    <submittedName>
        <fullName evidence="1">Uncharacterized protein</fullName>
    </submittedName>
</protein>
<evidence type="ECO:0000313" key="1">
    <source>
        <dbReference type="EMBL" id="TVT83451.1"/>
    </source>
</evidence>
<accession>A0A558FD81</accession>
<sequence>MQPKVEKTQAEIDQEAEDYRKKIAEQHQVLADEDRPQFEWPKVDYTKAVAKVGLQHDKAILKAVGKTIADQEDATNQNGEPMQSYYFSKDLANYLQLDLSREYIDVAWKYDGKDPVKATAVFEDGQRITRALLGGQAGSALYENIAKGGKVDELHLEDGTVIKNARCGQSMCRYQVAR</sequence>
<dbReference type="AlphaFoldDB" id="A0A558FD81"/>
<dbReference type="EMBL" id="VMTP01000048">
    <property type="protein sequence ID" value="TVT83451.1"/>
    <property type="molecule type" value="Genomic_DNA"/>
</dbReference>
<reference evidence="1 2" key="1">
    <citation type="submission" date="2019-07" db="EMBL/GenBank/DDBJ databases">
        <title>Draft Genome Sequence of the first blaOXA-58-Harboring Acinetobacter colistiniresistens clinical isolate from Brazil.</title>
        <authorList>
            <person name="Favaro L.S."/>
            <person name="Paula-Petroli S.B."/>
            <person name="Moura C.F."/>
            <person name="Tognim M.C.B."/>
            <person name="Venancio E.J."/>
            <person name="Yamada-Ogatta S.F."/>
            <person name="Carrara-Marroni F.E."/>
        </authorList>
    </citation>
    <scope>NUCLEOTIDE SEQUENCE [LARGE SCALE GENOMIC DNA]</scope>
    <source>
        <strain evidence="1 2">DL</strain>
    </source>
</reference>